<dbReference type="Gene3D" id="3.40.630.30">
    <property type="match status" value="1"/>
</dbReference>
<evidence type="ECO:0000313" key="3">
    <source>
        <dbReference type="Proteomes" id="UP001058003"/>
    </source>
</evidence>
<dbReference type="Proteomes" id="UP001058003">
    <property type="component" value="Chromosome"/>
</dbReference>
<protein>
    <submittedName>
        <fullName evidence="2">GNAT family N-acetyltransferase</fullName>
        <ecNumber evidence="2">2.3.1.-</ecNumber>
    </submittedName>
</protein>
<gene>
    <name evidence="2" type="ORF">Daura_35705</name>
</gene>
<proteinExistence type="predicted"/>
<accession>A0A9Q9MEZ4</accession>
<dbReference type="InterPro" id="IPR000182">
    <property type="entry name" value="GNAT_dom"/>
</dbReference>
<feature type="domain" description="N-acetyltransferase" evidence="1">
    <location>
        <begin position="92"/>
        <end position="224"/>
    </location>
</feature>
<evidence type="ECO:0000313" key="2">
    <source>
        <dbReference type="EMBL" id="UWZ52015.1"/>
    </source>
</evidence>
<keyword evidence="3" id="KW-1185">Reference proteome</keyword>
<dbReference type="GO" id="GO:0016747">
    <property type="term" value="F:acyltransferase activity, transferring groups other than amino-acyl groups"/>
    <property type="evidence" value="ECO:0007669"/>
    <property type="project" value="InterPro"/>
</dbReference>
<reference evidence="2" key="1">
    <citation type="submission" date="2021-04" db="EMBL/GenBank/DDBJ databases">
        <title>Dactylosporangium aurantiacum NRRL B-8018 full assembly.</title>
        <authorList>
            <person name="Hartkoorn R.C."/>
            <person name="Beaudoing E."/>
            <person name="Hot D."/>
        </authorList>
    </citation>
    <scope>NUCLEOTIDE SEQUENCE</scope>
    <source>
        <strain evidence="2">NRRL B-8018</strain>
    </source>
</reference>
<keyword evidence="2" id="KW-0808">Transferase</keyword>
<dbReference type="PROSITE" id="PS51186">
    <property type="entry name" value="GNAT"/>
    <property type="match status" value="1"/>
</dbReference>
<organism evidence="2 3">
    <name type="scientific">Dactylosporangium aurantiacum</name>
    <dbReference type="NCBI Taxonomy" id="35754"/>
    <lineage>
        <taxon>Bacteria</taxon>
        <taxon>Bacillati</taxon>
        <taxon>Actinomycetota</taxon>
        <taxon>Actinomycetes</taxon>
        <taxon>Micromonosporales</taxon>
        <taxon>Micromonosporaceae</taxon>
        <taxon>Dactylosporangium</taxon>
    </lineage>
</organism>
<dbReference type="OrthoDB" id="3520350at2"/>
<dbReference type="Pfam" id="PF00583">
    <property type="entry name" value="Acetyltransf_1"/>
    <property type="match status" value="1"/>
</dbReference>
<dbReference type="EC" id="2.3.1.-" evidence="2"/>
<name>A0A9Q9MEZ4_9ACTN</name>
<dbReference type="AlphaFoldDB" id="A0A9Q9MEZ4"/>
<dbReference type="EMBL" id="CP073767">
    <property type="protein sequence ID" value="UWZ52015.1"/>
    <property type="molecule type" value="Genomic_DNA"/>
</dbReference>
<keyword evidence="2" id="KW-0012">Acyltransferase</keyword>
<dbReference type="InterPro" id="IPR016181">
    <property type="entry name" value="Acyl_CoA_acyltransferase"/>
</dbReference>
<dbReference type="RefSeq" id="WP_033358942.1">
    <property type="nucleotide sequence ID" value="NZ_CP073767.1"/>
</dbReference>
<dbReference type="KEGG" id="daur:Daura_35705"/>
<sequence length="224" mass="23105">MLTRFLQVWLGAWPPPGAGIAVVGHPARDKPRWDGAEQLMLGVTDAGGRGVLSVPPAHRDAVAALVAGLPADAAADVLAARLPAVLGRPDQVCFTGVFRWSQAPAALPDAGAWEPSDSPGIPDWLRPFPGEVLVARDEDGAYLAGVGLKPHDVSGVEISVGTDERARGRGLARRLVARAARRIVAGGAVAVYLHDPANTASAHVADAAGFPDLGWKIHAMAAAA</sequence>
<evidence type="ECO:0000259" key="1">
    <source>
        <dbReference type="PROSITE" id="PS51186"/>
    </source>
</evidence>
<dbReference type="SUPFAM" id="SSF55729">
    <property type="entry name" value="Acyl-CoA N-acyltransferases (Nat)"/>
    <property type="match status" value="1"/>
</dbReference>